<evidence type="ECO:0000256" key="4">
    <source>
        <dbReference type="ARBA" id="ARBA00022692"/>
    </source>
</evidence>
<evidence type="ECO:0000256" key="6">
    <source>
        <dbReference type="ARBA" id="ARBA00023136"/>
    </source>
</evidence>
<evidence type="ECO:0000256" key="5">
    <source>
        <dbReference type="ARBA" id="ARBA00022989"/>
    </source>
</evidence>
<sequence>MFLATVCYVLGYATETFIPAFRLSHPGVGQHPFNKKECAFVIIMAGAAANASLATEVLAVRRLYHNITPNAATSIFLLLCSQLLGYGVGGALRREFASIGYHVL</sequence>
<accession>A0A8I2YFF2</accession>
<evidence type="ECO:0000313" key="8">
    <source>
        <dbReference type="EMBL" id="KAG6370857.1"/>
    </source>
</evidence>
<comment type="similarity">
    <text evidence="2">Belongs to the oligopeptide OPT transporter family.</text>
</comment>
<comment type="subcellular location">
    <subcellularLocation>
        <location evidence="1">Membrane</location>
        <topology evidence="1">Multi-pass membrane protein</topology>
    </subcellularLocation>
</comment>
<feature type="transmembrane region" description="Helical" evidence="7">
    <location>
        <begin position="71"/>
        <end position="92"/>
    </location>
</feature>
<dbReference type="Proteomes" id="UP000683000">
    <property type="component" value="Unassembled WGS sequence"/>
</dbReference>
<dbReference type="GO" id="GO:0035673">
    <property type="term" value="F:oligopeptide transmembrane transporter activity"/>
    <property type="evidence" value="ECO:0007669"/>
    <property type="project" value="InterPro"/>
</dbReference>
<dbReference type="AlphaFoldDB" id="A0A8I2YFF2"/>
<keyword evidence="9" id="KW-1185">Reference proteome</keyword>
<evidence type="ECO:0000256" key="2">
    <source>
        <dbReference type="ARBA" id="ARBA00008807"/>
    </source>
</evidence>
<dbReference type="InterPro" id="IPR004813">
    <property type="entry name" value="OPT"/>
</dbReference>
<organism evidence="8 9">
    <name type="scientific">Boletus reticuloceps</name>
    <dbReference type="NCBI Taxonomy" id="495285"/>
    <lineage>
        <taxon>Eukaryota</taxon>
        <taxon>Fungi</taxon>
        <taxon>Dikarya</taxon>
        <taxon>Basidiomycota</taxon>
        <taxon>Agaricomycotina</taxon>
        <taxon>Agaricomycetes</taxon>
        <taxon>Agaricomycetidae</taxon>
        <taxon>Boletales</taxon>
        <taxon>Boletineae</taxon>
        <taxon>Boletaceae</taxon>
        <taxon>Boletoideae</taxon>
        <taxon>Boletus</taxon>
    </lineage>
</organism>
<gene>
    <name evidence="8" type="ORF">JVT61DRAFT_10878</name>
</gene>
<evidence type="ECO:0000256" key="7">
    <source>
        <dbReference type="SAM" id="Phobius"/>
    </source>
</evidence>
<dbReference type="GO" id="GO:0016020">
    <property type="term" value="C:membrane"/>
    <property type="evidence" value="ECO:0007669"/>
    <property type="project" value="UniProtKB-SubCell"/>
</dbReference>
<keyword evidence="6 7" id="KW-0472">Membrane</keyword>
<comment type="caution">
    <text evidence="8">The sequence shown here is derived from an EMBL/GenBank/DDBJ whole genome shotgun (WGS) entry which is preliminary data.</text>
</comment>
<proteinExistence type="inferred from homology"/>
<feature type="transmembrane region" description="Helical" evidence="7">
    <location>
        <begin position="38"/>
        <end position="59"/>
    </location>
</feature>
<evidence type="ECO:0000256" key="1">
    <source>
        <dbReference type="ARBA" id="ARBA00004141"/>
    </source>
</evidence>
<evidence type="ECO:0000256" key="3">
    <source>
        <dbReference type="ARBA" id="ARBA00022448"/>
    </source>
</evidence>
<dbReference type="OrthoDB" id="9986677at2759"/>
<keyword evidence="5 7" id="KW-1133">Transmembrane helix</keyword>
<dbReference type="Pfam" id="PF03169">
    <property type="entry name" value="OPT"/>
    <property type="match status" value="1"/>
</dbReference>
<keyword evidence="3" id="KW-0813">Transport</keyword>
<evidence type="ECO:0000313" key="9">
    <source>
        <dbReference type="Proteomes" id="UP000683000"/>
    </source>
</evidence>
<dbReference type="EMBL" id="JAGFBS010000043">
    <property type="protein sequence ID" value="KAG6370857.1"/>
    <property type="molecule type" value="Genomic_DNA"/>
</dbReference>
<name>A0A8I2YFF2_9AGAM</name>
<keyword evidence="4 7" id="KW-0812">Transmembrane</keyword>
<protein>
    <submittedName>
        <fullName evidence="8">Uncharacterized protein</fullName>
    </submittedName>
</protein>
<reference evidence="8" key="1">
    <citation type="submission" date="2021-03" db="EMBL/GenBank/DDBJ databases">
        <title>Evolutionary innovations through gain and loss of genes in the ectomycorrhizal Boletales.</title>
        <authorList>
            <person name="Wu G."/>
            <person name="Miyauchi S."/>
            <person name="Morin E."/>
            <person name="Yang Z.-L."/>
            <person name="Xu J."/>
            <person name="Martin F.M."/>
        </authorList>
    </citation>
    <scope>NUCLEOTIDE SEQUENCE</scope>
    <source>
        <strain evidence="8">BR01</strain>
    </source>
</reference>